<evidence type="ECO:0000259" key="3">
    <source>
        <dbReference type="Pfam" id="PF13472"/>
    </source>
</evidence>
<dbReference type="EMBL" id="AGFM01000058">
    <property type="protein sequence ID" value="EHJ59413.1"/>
    <property type="molecule type" value="Genomic_DNA"/>
</dbReference>
<dbReference type="RefSeq" id="WP_007014653.1">
    <property type="nucleotide sequence ID" value="NZ_AGFM01000058.1"/>
</dbReference>
<evidence type="ECO:0000313" key="5">
    <source>
        <dbReference type="Proteomes" id="UP000004030"/>
    </source>
</evidence>
<dbReference type="Pfam" id="PF13472">
    <property type="entry name" value="Lipase_GDSL_2"/>
    <property type="match status" value="1"/>
</dbReference>
<organism evidence="4 5">
    <name type="scientific">Novosphingobium pentaromativorans US6-1</name>
    <dbReference type="NCBI Taxonomy" id="1088721"/>
    <lineage>
        <taxon>Bacteria</taxon>
        <taxon>Pseudomonadati</taxon>
        <taxon>Pseudomonadota</taxon>
        <taxon>Alphaproteobacteria</taxon>
        <taxon>Sphingomonadales</taxon>
        <taxon>Sphingomonadaceae</taxon>
        <taxon>Novosphingobium</taxon>
    </lineage>
</organism>
<dbReference type="eggNOG" id="COG2755">
    <property type="taxonomic scope" value="Bacteria"/>
</dbReference>
<comment type="caution">
    <text evidence="4">The sequence shown here is derived from an EMBL/GenBank/DDBJ whole genome shotgun (WGS) entry which is preliminary data.</text>
</comment>
<dbReference type="AlphaFoldDB" id="G6EHC4"/>
<name>G6EHC4_9SPHN</name>
<dbReference type="PANTHER" id="PTHR37981">
    <property type="entry name" value="LIPASE 2"/>
    <property type="match status" value="1"/>
</dbReference>
<feature type="disulfide bond" evidence="2">
    <location>
        <begin position="70"/>
        <end position="94"/>
    </location>
</feature>
<dbReference type="OrthoDB" id="5503950at2"/>
<dbReference type="InterPro" id="IPR036514">
    <property type="entry name" value="SGNH_hydro_sf"/>
</dbReference>
<dbReference type="PATRIC" id="fig|1088721.3.peg.3691"/>
<dbReference type="InterPro" id="IPR013830">
    <property type="entry name" value="SGNH_hydro"/>
</dbReference>
<accession>G6EHC4</accession>
<protein>
    <recommendedName>
        <fullName evidence="3">SGNH hydrolase-type esterase domain-containing protein</fullName>
    </recommendedName>
</protein>
<feature type="domain" description="SGNH hydrolase-type esterase" evidence="3">
    <location>
        <begin position="48"/>
        <end position="296"/>
    </location>
</feature>
<evidence type="ECO:0000256" key="2">
    <source>
        <dbReference type="PIRSR" id="PIRSR637460-2"/>
    </source>
</evidence>
<dbReference type="CDD" id="cd01823">
    <property type="entry name" value="SEST_like"/>
    <property type="match status" value="1"/>
</dbReference>
<keyword evidence="2" id="KW-1015">Disulfide bond</keyword>
<gene>
    <name evidence="4" type="ORF">NSU_3745</name>
</gene>
<dbReference type="Proteomes" id="UP000004030">
    <property type="component" value="Unassembled WGS sequence"/>
</dbReference>
<feature type="active site" description="Nucleophile" evidence="1">
    <location>
        <position position="52"/>
    </location>
</feature>
<evidence type="ECO:0000313" key="4">
    <source>
        <dbReference type="EMBL" id="EHJ59413.1"/>
    </source>
</evidence>
<keyword evidence="5" id="KW-1185">Reference proteome</keyword>
<dbReference type="GO" id="GO:0004806">
    <property type="term" value="F:triacylglycerol lipase activity"/>
    <property type="evidence" value="ECO:0007669"/>
    <property type="project" value="TreeGrafter"/>
</dbReference>
<dbReference type="InterPro" id="IPR037460">
    <property type="entry name" value="SEST-like"/>
</dbReference>
<feature type="disulfide bond" evidence="2">
    <location>
        <begin position="219"/>
        <end position="267"/>
    </location>
</feature>
<dbReference type="SUPFAM" id="SSF52266">
    <property type="entry name" value="SGNH hydrolase"/>
    <property type="match status" value="1"/>
</dbReference>
<feature type="active site" evidence="1">
    <location>
        <position position="289"/>
    </location>
</feature>
<dbReference type="GO" id="GO:0019433">
    <property type="term" value="P:triglyceride catabolic process"/>
    <property type="evidence" value="ECO:0007669"/>
    <property type="project" value="TreeGrafter"/>
</dbReference>
<reference evidence="4 5" key="1">
    <citation type="journal article" date="2012" name="J. Bacteriol.">
        <title>Genome sequence of benzo(a)pyrene-degrading bacterium Novosphingobium pentaromativorans US6-1.</title>
        <authorList>
            <person name="Luo Y.R."/>
            <person name="Kang S.G."/>
            <person name="Kim S.J."/>
            <person name="Kim M.R."/>
            <person name="Li N."/>
            <person name="Lee J.H."/>
            <person name="Kwon K.K."/>
        </authorList>
    </citation>
    <scope>NUCLEOTIDE SEQUENCE [LARGE SCALE GENOMIC DNA]</scope>
    <source>
        <strain evidence="4 5">US6-1</strain>
    </source>
</reference>
<dbReference type="PANTHER" id="PTHR37981:SF1">
    <property type="entry name" value="SGNH HYDROLASE-TYPE ESTERASE DOMAIN-CONTAINING PROTEIN"/>
    <property type="match status" value="1"/>
</dbReference>
<proteinExistence type="predicted"/>
<dbReference type="PROSITE" id="PS51257">
    <property type="entry name" value="PROKAR_LIPOPROTEIN"/>
    <property type="match status" value="1"/>
</dbReference>
<dbReference type="Gene3D" id="3.40.50.1110">
    <property type="entry name" value="SGNH hydrolase"/>
    <property type="match status" value="1"/>
</dbReference>
<evidence type="ECO:0000256" key="1">
    <source>
        <dbReference type="PIRSR" id="PIRSR637460-1"/>
    </source>
</evidence>
<sequence>MKGLVNVQHVSCWLKKIAIATMGVAVASCTTAQVPRLVPLPAGAHYVAMGSSFAAGPGVGTTVESTPARCSRSTDNYAQQLARMYDLRLTDVSCGGATTAHVLGPWNELPAQVDALRPDTALVTVTIGGNDVNYIGGLMAKSCEQPAAGVAAKVCQKLAEMASADPEARSRAMAASSEDAWQAVKAGLEGIAREVRRRSPNARLVFVDYLSIVPEGELCAQVPLSDEAAASARATAARLAEVTANVARDTGAELIRASELSKNHDACSSAPWMNGFIPSGGAGQFALYHPNLAGMTAIAEALGQRLGR</sequence>